<dbReference type="InterPro" id="IPR001139">
    <property type="entry name" value="Glyco_hydro_30"/>
</dbReference>
<dbReference type="PANTHER" id="PTHR11069">
    <property type="entry name" value="GLUCOSYLCERAMIDASE"/>
    <property type="match status" value="1"/>
</dbReference>
<accession>A0A421GE37</accession>
<feature type="signal peptide" evidence="3">
    <location>
        <begin position="1"/>
        <end position="24"/>
    </location>
</feature>
<protein>
    <recommendedName>
        <fullName evidence="9">Pectate lyase</fullName>
    </recommendedName>
</protein>
<evidence type="ECO:0000256" key="1">
    <source>
        <dbReference type="ARBA" id="ARBA00022729"/>
    </source>
</evidence>
<reference evidence="4" key="3">
    <citation type="submission" date="2020-06" db="EMBL/GenBank/DDBJ databases">
        <authorList>
            <person name="Studholme D.J."/>
        </authorList>
    </citation>
    <scope>NUCLEOTIDE SEQUENCE</scope>
    <source>
        <strain evidence="4">NZFS 2646</strain>
    </source>
</reference>
<dbReference type="AlphaFoldDB" id="A0A421GE37"/>
<dbReference type="EMBL" id="MAYM02000806">
    <property type="protein sequence ID" value="RLN32505.1"/>
    <property type="molecule type" value="Genomic_DNA"/>
</dbReference>
<keyword evidence="7" id="KW-1185">Reference proteome</keyword>
<feature type="chain" id="PRO_5036107153" description="Pectate lyase" evidence="3">
    <location>
        <begin position="25"/>
        <end position="139"/>
    </location>
</feature>
<name>A0A421GE37_9STRA</name>
<evidence type="ECO:0000313" key="4">
    <source>
        <dbReference type="EMBL" id="KAG2509570.1"/>
    </source>
</evidence>
<evidence type="ECO:0008006" key="9">
    <source>
        <dbReference type="Google" id="ProtNLM"/>
    </source>
</evidence>
<evidence type="ECO:0000313" key="7">
    <source>
        <dbReference type="Proteomes" id="UP000285624"/>
    </source>
</evidence>
<reference evidence="7 8" key="2">
    <citation type="submission" date="2018-07" db="EMBL/GenBank/DDBJ databases">
        <title>Genome sequencing of oomycete isolates from Chile give support for New Zealand origin for Phytophthora kernoviae and make available the first Nothophytophthora sp. genome.</title>
        <authorList>
            <person name="Studholme D.J."/>
            <person name="Sanfuentes E."/>
            <person name="Panda P."/>
            <person name="Hill R."/>
            <person name="Sambles C."/>
            <person name="Grant M."/>
            <person name="Williams N.M."/>
            <person name="Mcdougal R.L."/>
        </authorList>
    </citation>
    <scope>NUCLEOTIDE SEQUENCE [LARGE SCALE GENOMIC DNA]</scope>
    <source>
        <strain evidence="5">Chile2</strain>
        <strain evidence="6">Chile4</strain>
    </source>
</reference>
<dbReference type="Proteomes" id="UP000285883">
    <property type="component" value="Unassembled WGS sequence"/>
</dbReference>
<dbReference type="GO" id="GO:0006680">
    <property type="term" value="P:glucosylceramide catabolic process"/>
    <property type="evidence" value="ECO:0007669"/>
    <property type="project" value="TreeGrafter"/>
</dbReference>
<evidence type="ECO:0000256" key="3">
    <source>
        <dbReference type="SAM" id="SignalP"/>
    </source>
</evidence>
<evidence type="ECO:0000313" key="5">
    <source>
        <dbReference type="EMBL" id="RLN32505.1"/>
    </source>
</evidence>
<evidence type="ECO:0000313" key="6">
    <source>
        <dbReference type="EMBL" id="RLN74629.1"/>
    </source>
</evidence>
<dbReference type="PANTHER" id="PTHR11069:SF23">
    <property type="entry name" value="LYSOSOMAL ACID GLUCOSYLCERAMIDASE"/>
    <property type="match status" value="1"/>
</dbReference>
<keyword evidence="1 3" id="KW-0732">Signal</keyword>
<comment type="caution">
    <text evidence="6">The sequence shown here is derived from an EMBL/GenBank/DDBJ whole genome shotgun (WGS) entry which is preliminary data.</text>
</comment>
<dbReference type="Proteomes" id="UP000785171">
    <property type="component" value="Unassembled WGS sequence"/>
</dbReference>
<dbReference type="GO" id="GO:0016020">
    <property type="term" value="C:membrane"/>
    <property type="evidence" value="ECO:0007669"/>
    <property type="project" value="GOC"/>
</dbReference>
<organism evidence="6 7">
    <name type="scientific">Phytophthora kernoviae</name>
    <dbReference type="NCBI Taxonomy" id="325452"/>
    <lineage>
        <taxon>Eukaryota</taxon>
        <taxon>Sar</taxon>
        <taxon>Stramenopiles</taxon>
        <taxon>Oomycota</taxon>
        <taxon>Peronosporomycetes</taxon>
        <taxon>Peronosporales</taxon>
        <taxon>Peronosporaceae</taxon>
        <taxon>Phytophthora</taxon>
    </lineage>
</organism>
<gene>
    <name evidence="5" type="ORF">BBI17_008872</name>
    <name evidence="6" type="ORF">BBO99_00008859</name>
    <name evidence="4" type="ORF">JM16_008616</name>
</gene>
<reference evidence="4" key="1">
    <citation type="journal article" date="2015" name="Genom Data">
        <title>Genome sequences of six Phytophthora species associated with forests in New Zealand.</title>
        <authorList>
            <person name="Studholme D.J."/>
            <person name="McDougal R.L."/>
            <person name="Sambles C."/>
            <person name="Hansen E."/>
            <person name="Hardy G."/>
            <person name="Grant M."/>
            <person name="Ganley R.J."/>
            <person name="Williams N.M."/>
        </authorList>
    </citation>
    <scope>NUCLEOTIDE SEQUENCE</scope>
    <source>
        <strain evidence="4">NZFS 2646</strain>
    </source>
</reference>
<keyword evidence="2" id="KW-0378">Hydrolase</keyword>
<evidence type="ECO:0000256" key="2">
    <source>
        <dbReference type="ARBA" id="ARBA00022801"/>
    </source>
</evidence>
<sequence length="139" mass="14924">MRIIEPFSVALVVIVTQALQAASAASNNFTSWSDRFQMDLEGVCVCSEATYDAIYNGHLYLSSNEAGVFSTSKAGDRLTFSTVEIATVVNDTADLIDTNTTYQSIIGFGGTFTNASFVTVYENEGATTSPMNDTDEGEK</sequence>
<dbReference type="EMBL" id="MBDN02000532">
    <property type="protein sequence ID" value="RLN74629.1"/>
    <property type="molecule type" value="Genomic_DNA"/>
</dbReference>
<dbReference type="GO" id="GO:0004348">
    <property type="term" value="F:glucosylceramidase activity"/>
    <property type="evidence" value="ECO:0007669"/>
    <property type="project" value="InterPro"/>
</dbReference>
<dbReference type="EMBL" id="JPWV03000531">
    <property type="protein sequence ID" value="KAG2509570.1"/>
    <property type="molecule type" value="Genomic_DNA"/>
</dbReference>
<dbReference type="Proteomes" id="UP000285624">
    <property type="component" value="Unassembled WGS sequence"/>
</dbReference>
<evidence type="ECO:0000313" key="8">
    <source>
        <dbReference type="Proteomes" id="UP000285883"/>
    </source>
</evidence>
<proteinExistence type="predicted"/>
<dbReference type="STRING" id="325452.A0A421GE37"/>